<evidence type="ECO:0000256" key="4">
    <source>
        <dbReference type="ARBA" id="ARBA00022490"/>
    </source>
</evidence>
<feature type="domain" description="RecX second three-helical" evidence="6">
    <location>
        <begin position="53"/>
        <end position="94"/>
    </location>
</feature>
<dbReference type="Pfam" id="PF02631">
    <property type="entry name" value="RecX_HTH2"/>
    <property type="match status" value="1"/>
</dbReference>
<feature type="domain" description="RecX first three-helical" evidence="8">
    <location>
        <begin position="7"/>
        <end position="46"/>
    </location>
</feature>
<dbReference type="GO" id="GO:0005737">
    <property type="term" value="C:cytoplasm"/>
    <property type="evidence" value="ECO:0007669"/>
    <property type="project" value="UniProtKB-SubCell"/>
</dbReference>
<keyword evidence="10" id="KW-1185">Reference proteome</keyword>
<dbReference type="OrthoDB" id="5421057at2"/>
<dbReference type="InterPro" id="IPR053926">
    <property type="entry name" value="RecX_HTH_1st"/>
</dbReference>
<keyword evidence="4 5" id="KW-0963">Cytoplasm</keyword>
<dbReference type="STRING" id="341036.SAMN05660649_01797"/>
<dbReference type="InterPro" id="IPR036388">
    <property type="entry name" value="WH-like_DNA-bd_sf"/>
</dbReference>
<comment type="subcellular location">
    <subcellularLocation>
        <location evidence="1 5">Cytoplasm</location>
    </subcellularLocation>
</comment>
<comment type="function">
    <text evidence="5">Modulates RecA activity.</text>
</comment>
<protein>
    <recommendedName>
        <fullName evidence="3 5">Regulatory protein RecX</fullName>
    </recommendedName>
</protein>
<comment type="similarity">
    <text evidence="2 5">Belongs to the RecX family.</text>
</comment>
<dbReference type="Gene3D" id="1.10.10.10">
    <property type="entry name" value="Winged helix-like DNA-binding domain superfamily/Winged helix DNA-binding domain"/>
    <property type="match status" value="3"/>
</dbReference>
<evidence type="ECO:0000256" key="3">
    <source>
        <dbReference type="ARBA" id="ARBA00018111"/>
    </source>
</evidence>
<dbReference type="Proteomes" id="UP000199337">
    <property type="component" value="Unassembled WGS sequence"/>
</dbReference>
<evidence type="ECO:0000256" key="1">
    <source>
        <dbReference type="ARBA" id="ARBA00004496"/>
    </source>
</evidence>
<reference evidence="10" key="1">
    <citation type="submission" date="2016-10" db="EMBL/GenBank/DDBJ databases">
        <authorList>
            <person name="Varghese N."/>
            <person name="Submissions S."/>
        </authorList>
    </citation>
    <scope>NUCLEOTIDE SEQUENCE [LARGE SCALE GENOMIC DNA]</scope>
    <source>
        <strain evidence="10">DSM 17038</strain>
    </source>
</reference>
<dbReference type="GO" id="GO:0006282">
    <property type="term" value="P:regulation of DNA repair"/>
    <property type="evidence" value="ECO:0007669"/>
    <property type="project" value="UniProtKB-UniRule"/>
</dbReference>
<organism evidence="9 10">
    <name type="scientific">Desulfotruncus arcticus DSM 17038</name>
    <dbReference type="NCBI Taxonomy" id="1121424"/>
    <lineage>
        <taxon>Bacteria</taxon>
        <taxon>Bacillati</taxon>
        <taxon>Bacillota</taxon>
        <taxon>Clostridia</taxon>
        <taxon>Eubacteriales</taxon>
        <taxon>Desulfallaceae</taxon>
        <taxon>Desulfotruncus</taxon>
    </lineage>
</organism>
<evidence type="ECO:0000256" key="2">
    <source>
        <dbReference type="ARBA" id="ARBA00009695"/>
    </source>
</evidence>
<dbReference type="AlphaFoldDB" id="A0A1I2S6Z1"/>
<evidence type="ECO:0000256" key="5">
    <source>
        <dbReference type="HAMAP-Rule" id="MF_01114"/>
    </source>
</evidence>
<evidence type="ECO:0000259" key="6">
    <source>
        <dbReference type="Pfam" id="PF02631"/>
    </source>
</evidence>
<dbReference type="PANTHER" id="PTHR33602:SF1">
    <property type="entry name" value="REGULATORY PROTEIN RECX FAMILY PROTEIN"/>
    <property type="match status" value="1"/>
</dbReference>
<evidence type="ECO:0000313" key="9">
    <source>
        <dbReference type="EMBL" id="SFG48530.1"/>
    </source>
</evidence>
<evidence type="ECO:0000259" key="7">
    <source>
        <dbReference type="Pfam" id="PF21981"/>
    </source>
</evidence>
<feature type="domain" description="RecX third three-helical" evidence="7">
    <location>
        <begin position="101"/>
        <end position="142"/>
    </location>
</feature>
<proteinExistence type="inferred from homology"/>
<evidence type="ECO:0000313" key="10">
    <source>
        <dbReference type="Proteomes" id="UP000199337"/>
    </source>
</evidence>
<dbReference type="PANTHER" id="PTHR33602">
    <property type="entry name" value="REGULATORY PROTEIN RECX FAMILY PROTEIN"/>
    <property type="match status" value="1"/>
</dbReference>
<dbReference type="InterPro" id="IPR053924">
    <property type="entry name" value="RecX_HTH_2nd"/>
</dbReference>
<dbReference type="Pfam" id="PF21982">
    <property type="entry name" value="RecX_HTH1"/>
    <property type="match status" value="1"/>
</dbReference>
<dbReference type="RefSeq" id="WP_092470794.1">
    <property type="nucleotide sequence ID" value="NZ_FOOX01000005.1"/>
</dbReference>
<evidence type="ECO:0000259" key="8">
    <source>
        <dbReference type="Pfam" id="PF21982"/>
    </source>
</evidence>
<dbReference type="InterPro" id="IPR053925">
    <property type="entry name" value="RecX_HTH_3rd"/>
</dbReference>
<dbReference type="HAMAP" id="MF_01114">
    <property type="entry name" value="RecX"/>
    <property type="match status" value="1"/>
</dbReference>
<gene>
    <name evidence="5" type="primary">recX</name>
    <name evidence="9" type="ORF">SAMN05660649_01797</name>
</gene>
<dbReference type="Pfam" id="PF21981">
    <property type="entry name" value="RecX_HTH3"/>
    <property type="match status" value="1"/>
</dbReference>
<dbReference type="EMBL" id="FOOX01000005">
    <property type="protein sequence ID" value="SFG48530.1"/>
    <property type="molecule type" value="Genomic_DNA"/>
</dbReference>
<dbReference type="InterPro" id="IPR003783">
    <property type="entry name" value="Regulatory_RecX"/>
</dbReference>
<sequence>MYDLKKAKNKCYRLLALRPRTEYELRQALINTDISEEVINAIIAQLKDQKLIDDEYFAANWVSWRLAAKPVGKDFLRSELKYKGVDRKIIEKSLSGYNDDRELEMAMLAARKKAHQHDCQTWRKLAGFLARRGFSSDVIRKVGSMLAGGSLDIS</sequence>
<accession>A0A1I2S6Z1</accession>
<name>A0A1I2S6Z1_9FIRM</name>